<dbReference type="Pfam" id="PF05721">
    <property type="entry name" value="PhyH"/>
    <property type="match status" value="1"/>
</dbReference>
<evidence type="ECO:0008006" key="5">
    <source>
        <dbReference type="Google" id="ProtNLM"/>
    </source>
</evidence>
<feature type="non-terminal residue" evidence="4">
    <location>
        <position position="135"/>
    </location>
</feature>
<gene>
    <name evidence="4" type="ORF">PTTT1_LOCUS44684</name>
</gene>
<dbReference type="GO" id="GO:0046872">
    <property type="term" value="F:metal ion binding"/>
    <property type="evidence" value="ECO:0007669"/>
    <property type="project" value="UniProtKB-KW"/>
</dbReference>
<protein>
    <recommendedName>
        <fullName evidence="5">Phytanoyl-CoA dioxygenase</fullName>
    </recommendedName>
</protein>
<dbReference type="PANTHER" id="PTHR20883">
    <property type="entry name" value="PHYTANOYL-COA DIOXYGENASE DOMAIN CONTAINING 1"/>
    <property type="match status" value="1"/>
</dbReference>
<dbReference type="EMBL" id="OU594946">
    <property type="protein sequence ID" value="CAG9290397.1"/>
    <property type="molecule type" value="Genomic_DNA"/>
</dbReference>
<keyword evidence="3" id="KW-0408">Iron</keyword>
<organism evidence="4">
    <name type="scientific">Phaeodactylum tricornutum</name>
    <name type="common">Diatom</name>
    <dbReference type="NCBI Taxonomy" id="2850"/>
    <lineage>
        <taxon>Eukaryota</taxon>
        <taxon>Sar</taxon>
        <taxon>Stramenopiles</taxon>
        <taxon>Ochrophyta</taxon>
        <taxon>Bacillariophyta</taxon>
        <taxon>Bacillariophyceae</taxon>
        <taxon>Bacillariophycidae</taxon>
        <taxon>Naviculales</taxon>
        <taxon>Phaeodactylaceae</taxon>
        <taxon>Phaeodactylum</taxon>
    </lineage>
</organism>
<dbReference type="Proteomes" id="UP000836788">
    <property type="component" value="Chromosome 5"/>
</dbReference>
<dbReference type="AlphaFoldDB" id="A0A8J9TDG2"/>
<dbReference type="InterPro" id="IPR008775">
    <property type="entry name" value="Phytyl_CoA_dOase-like"/>
</dbReference>
<sequence>LVADLAGWKQGTRLAQDQIWAKPPHAPPLTFHRDSPYFMFDPDDVVTVWVALDDMDAEIGPLQYVKGSHLWGDGRIGSASQFFDINGHSLLQSAADLEGIKDYEIVSMAGLLAGGLSVHNGRTWHGSARNSSTVR</sequence>
<dbReference type="Gene3D" id="2.60.120.620">
    <property type="entry name" value="q2cbj1_9rhob like domain"/>
    <property type="match status" value="1"/>
</dbReference>
<evidence type="ECO:0000313" key="4">
    <source>
        <dbReference type="EMBL" id="CAG9290397.1"/>
    </source>
</evidence>
<dbReference type="PANTHER" id="PTHR20883:SF15">
    <property type="entry name" value="PHYTANOYL-COA DIOXYGENASE DOMAIN-CONTAINING PROTEIN 1"/>
    <property type="match status" value="1"/>
</dbReference>
<comment type="cofactor">
    <cofactor evidence="1">
        <name>Fe cation</name>
        <dbReference type="ChEBI" id="CHEBI:24875"/>
    </cofactor>
</comment>
<accession>A0A8J9TDG2</accession>
<name>A0A8J9TDG2_PHATR</name>
<dbReference type="SUPFAM" id="SSF51197">
    <property type="entry name" value="Clavaminate synthase-like"/>
    <property type="match status" value="1"/>
</dbReference>
<feature type="non-terminal residue" evidence="4">
    <location>
        <position position="1"/>
    </location>
</feature>
<reference evidence="4" key="1">
    <citation type="submission" date="2022-02" db="EMBL/GenBank/DDBJ databases">
        <authorList>
            <person name="Giguere J D."/>
        </authorList>
    </citation>
    <scope>NUCLEOTIDE SEQUENCE</scope>
    <source>
        <strain evidence="4">CCAP 1055/1</strain>
    </source>
</reference>
<evidence type="ECO:0000256" key="3">
    <source>
        <dbReference type="ARBA" id="ARBA00023004"/>
    </source>
</evidence>
<evidence type="ECO:0000256" key="2">
    <source>
        <dbReference type="ARBA" id="ARBA00022723"/>
    </source>
</evidence>
<proteinExistence type="predicted"/>
<evidence type="ECO:0000256" key="1">
    <source>
        <dbReference type="ARBA" id="ARBA00001962"/>
    </source>
</evidence>
<keyword evidence="2" id="KW-0479">Metal-binding</keyword>